<proteinExistence type="predicted"/>
<feature type="transmembrane region" description="Helical" evidence="2">
    <location>
        <begin position="12"/>
        <end position="33"/>
    </location>
</feature>
<keyword evidence="2" id="KW-0472">Membrane</keyword>
<dbReference type="Proteomes" id="UP000465810">
    <property type="component" value="Unassembled WGS sequence"/>
</dbReference>
<keyword evidence="5" id="KW-1185">Reference proteome</keyword>
<feature type="transmembrane region" description="Helical" evidence="2">
    <location>
        <begin position="39"/>
        <end position="61"/>
    </location>
</feature>
<evidence type="ECO:0008006" key="6">
    <source>
        <dbReference type="Google" id="ProtNLM"/>
    </source>
</evidence>
<feature type="region of interest" description="Disordered" evidence="1">
    <location>
        <begin position="87"/>
        <end position="108"/>
    </location>
</feature>
<comment type="caution">
    <text evidence="4">The sequence shown here is derived from an EMBL/GenBank/DDBJ whole genome shotgun (WGS) entry which is preliminary data.</text>
</comment>
<protein>
    <recommendedName>
        <fullName evidence="6">Holin</fullName>
    </recommendedName>
</protein>
<dbReference type="EMBL" id="WVTD01000017">
    <property type="protein sequence ID" value="MYL99560.1"/>
    <property type="molecule type" value="Genomic_DNA"/>
</dbReference>
<name>A0A7X4GJQ8_9SPHN</name>
<evidence type="ECO:0000256" key="1">
    <source>
        <dbReference type="SAM" id="MobiDB-lite"/>
    </source>
</evidence>
<dbReference type="RefSeq" id="WP_160984961.1">
    <property type="nucleotide sequence ID" value="NZ_WVTD01000003.1"/>
</dbReference>
<evidence type="ECO:0000313" key="5">
    <source>
        <dbReference type="Proteomes" id="UP000465810"/>
    </source>
</evidence>
<accession>A0A7X4GJQ8</accession>
<dbReference type="AlphaFoldDB" id="A0A7X4GJQ8"/>
<gene>
    <name evidence="3" type="ORF">GR702_05480</name>
    <name evidence="4" type="ORF">GR702_17490</name>
</gene>
<evidence type="ECO:0000313" key="3">
    <source>
        <dbReference type="EMBL" id="MYL97222.1"/>
    </source>
</evidence>
<reference evidence="4 5" key="1">
    <citation type="submission" date="2019-12" db="EMBL/GenBank/DDBJ databases">
        <authorList>
            <person name="Feng G."/>
            <person name="Zhu H."/>
        </authorList>
    </citation>
    <scope>NUCLEOTIDE SEQUENCE [LARGE SCALE GENOMIC DNA]</scope>
    <source>
        <strain evidence="4 5">FGD1</strain>
    </source>
</reference>
<evidence type="ECO:0000256" key="2">
    <source>
        <dbReference type="SAM" id="Phobius"/>
    </source>
</evidence>
<evidence type="ECO:0000313" key="4">
    <source>
        <dbReference type="EMBL" id="MYL99560.1"/>
    </source>
</evidence>
<keyword evidence="2" id="KW-0812">Transmembrane</keyword>
<dbReference type="EMBL" id="WVTD01000003">
    <property type="protein sequence ID" value="MYL97222.1"/>
    <property type="molecule type" value="Genomic_DNA"/>
</dbReference>
<keyword evidence="2" id="KW-1133">Transmembrane helix</keyword>
<sequence length="108" mass="11718">MKREPLSLRDYIGVGLVFAFVSVLFGLMFKNIPEKNEQLIVYMLGQLSGFVATVVSFHYVLNKSSEKATENTGKAFDALKAAAESTPTTAGESKALREGDSVTLEKAP</sequence>
<organism evidence="4 5">
    <name type="scientific">Novosphingobium silvae</name>
    <dbReference type="NCBI Taxonomy" id="2692619"/>
    <lineage>
        <taxon>Bacteria</taxon>
        <taxon>Pseudomonadati</taxon>
        <taxon>Pseudomonadota</taxon>
        <taxon>Alphaproteobacteria</taxon>
        <taxon>Sphingomonadales</taxon>
        <taxon>Sphingomonadaceae</taxon>
        <taxon>Novosphingobium</taxon>
    </lineage>
</organism>